<accession>A0A382C1V8</accession>
<proteinExistence type="predicted"/>
<organism evidence="2">
    <name type="scientific">marine metagenome</name>
    <dbReference type="NCBI Taxonomy" id="408172"/>
    <lineage>
        <taxon>unclassified sequences</taxon>
        <taxon>metagenomes</taxon>
        <taxon>ecological metagenomes</taxon>
    </lineage>
</organism>
<name>A0A382C1V8_9ZZZZ</name>
<keyword evidence="1" id="KW-1133">Transmembrane helix</keyword>
<sequence>VKKNKILPISATFLIVLGLWIALIPFSRPLPGGEIFSFENTPEASCRSPIFGTFTEDSPSYDVYVNPKPEIGDSTVSKSVSCSGRATFRFVFGFSLLLLGACLVIYLQKDKKWKI</sequence>
<protein>
    <submittedName>
        <fullName evidence="2">Uncharacterized protein</fullName>
    </submittedName>
</protein>
<keyword evidence="1" id="KW-0812">Transmembrane</keyword>
<gene>
    <name evidence="2" type="ORF">METZ01_LOCUS172606</name>
</gene>
<dbReference type="AlphaFoldDB" id="A0A382C1V8"/>
<keyword evidence="1" id="KW-0472">Membrane</keyword>
<evidence type="ECO:0000256" key="1">
    <source>
        <dbReference type="SAM" id="Phobius"/>
    </source>
</evidence>
<reference evidence="2" key="1">
    <citation type="submission" date="2018-05" db="EMBL/GenBank/DDBJ databases">
        <authorList>
            <person name="Lanie J.A."/>
            <person name="Ng W.-L."/>
            <person name="Kazmierczak K.M."/>
            <person name="Andrzejewski T.M."/>
            <person name="Davidsen T.M."/>
            <person name="Wayne K.J."/>
            <person name="Tettelin H."/>
            <person name="Glass J.I."/>
            <person name="Rusch D."/>
            <person name="Podicherti R."/>
            <person name="Tsui H.-C.T."/>
            <person name="Winkler M.E."/>
        </authorList>
    </citation>
    <scope>NUCLEOTIDE SEQUENCE</scope>
</reference>
<feature type="transmembrane region" description="Helical" evidence="1">
    <location>
        <begin position="7"/>
        <end position="26"/>
    </location>
</feature>
<feature type="transmembrane region" description="Helical" evidence="1">
    <location>
        <begin position="86"/>
        <end position="107"/>
    </location>
</feature>
<evidence type="ECO:0000313" key="2">
    <source>
        <dbReference type="EMBL" id="SVB19752.1"/>
    </source>
</evidence>
<feature type="non-terminal residue" evidence="2">
    <location>
        <position position="1"/>
    </location>
</feature>
<dbReference type="EMBL" id="UINC01032306">
    <property type="protein sequence ID" value="SVB19752.1"/>
    <property type="molecule type" value="Genomic_DNA"/>
</dbReference>